<dbReference type="Pfam" id="PF03553">
    <property type="entry name" value="Na_H_antiporter"/>
    <property type="match status" value="1"/>
</dbReference>
<feature type="transmembrane region" description="Helical" evidence="9">
    <location>
        <begin position="60"/>
        <end position="79"/>
    </location>
</feature>
<reference evidence="11" key="1">
    <citation type="submission" date="2020-12" db="EMBL/GenBank/DDBJ databases">
        <title>Clostridium thailandense sp. nov., a novel acetogenic bacterium isolated from peat land soil in Thailand.</title>
        <authorList>
            <person name="Chaikitkaew S."/>
            <person name="Birkeland N.K."/>
        </authorList>
    </citation>
    <scope>NUCLEOTIDE SEQUENCE</scope>
    <source>
        <strain evidence="11">PL3</strain>
    </source>
</reference>
<keyword evidence="5 9" id="KW-0812">Transmembrane</keyword>
<evidence type="ECO:0000259" key="10">
    <source>
        <dbReference type="Pfam" id="PF03553"/>
    </source>
</evidence>
<keyword evidence="2" id="KW-0813">Transport</keyword>
<evidence type="ECO:0000256" key="3">
    <source>
        <dbReference type="ARBA" id="ARBA00022449"/>
    </source>
</evidence>
<keyword evidence="12" id="KW-1185">Reference proteome</keyword>
<gene>
    <name evidence="11" type="ORF">I6U48_19800</name>
</gene>
<evidence type="ECO:0000256" key="5">
    <source>
        <dbReference type="ARBA" id="ARBA00022692"/>
    </source>
</evidence>
<evidence type="ECO:0000256" key="7">
    <source>
        <dbReference type="ARBA" id="ARBA00023136"/>
    </source>
</evidence>
<evidence type="ECO:0000256" key="9">
    <source>
        <dbReference type="SAM" id="Phobius"/>
    </source>
</evidence>
<sequence>MELYVGLIISFLLLIFSVLKNVFIGYTLITCWLLFAAISLKKGYTFNQILKMSFNGGKQSFVVLKIFILIGAVIGAWMASGTIPGIIYYCLKYINPSTFVLSTFIICCITSFLIGTSLGTVSTVGIPLMIIARSGNVNLNLIAGAIIAGAYFGDRCSPMSSSAYLVANLTKTDIYTNIKNMIHSSVIPFILSLVFYYIFSISQPLKVVNSDLYVELLKNFNIDFIMLLPAILILILVLCKVKISFSILISTLSASVLAILFQGYQLKEVISFIVWGFKITNHSPLENIIKGGGVISMLRPSLVIFVSCSIAGIFEEIKIFDKLKNLFLRFPLAKHKLFGITSIVSIITAAFGCNQSISTVMTNKIMEDCYNTTNKYQFALDLENSGILISALIPWNIAALVPTSTMNVSATGYLPYAFYLYILPIVYFMYFRYSNKTKIKCGYINSSKC</sequence>
<organism evidence="11 12">
    <name type="scientific">Clostridium thailandense</name>
    <dbReference type="NCBI Taxonomy" id="2794346"/>
    <lineage>
        <taxon>Bacteria</taxon>
        <taxon>Bacillati</taxon>
        <taxon>Bacillota</taxon>
        <taxon>Clostridia</taxon>
        <taxon>Eubacteriales</taxon>
        <taxon>Clostridiaceae</taxon>
        <taxon>Clostridium</taxon>
    </lineage>
</organism>
<keyword evidence="6 9" id="KW-1133">Transmembrane helix</keyword>
<keyword evidence="4" id="KW-1003">Cell membrane</keyword>
<dbReference type="RefSeq" id="WP_218322203.1">
    <property type="nucleotide sequence ID" value="NZ_JAEEGC010000112.1"/>
</dbReference>
<feature type="transmembrane region" description="Helical" evidence="9">
    <location>
        <begin position="245"/>
        <end position="264"/>
    </location>
</feature>
<feature type="transmembrane region" description="Helical" evidence="9">
    <location>
        <begin position="181"/>
        <end position="199"/>
    </location>
</feature>
<comment type="caution">
    <text evidence="11">The sequence shown here is derived from an EMBL/GenBank/DDBJ whole genome shotgun (WGS) entry which is preliminary data.</text>
</comment>
<dbReference type="InterPro" id="IPR018461">
    <property type="entry name" value="Na/H_Antiport_NhaC-like_C"/>
</dbReference>
<dbReference type="PANTHER" id="PTHR33451">
    <property type="entry name" value="MALATE-2H(+)/NA(+)-LACTATE ANTIPORTER"/>
    <property type="match status" value="1"/>
</dbReference>
<dbReference type="PANTHER" id="PTHR33451:SF3">
    <property type="entry name" value="MALATE-2H(+)_NA(+)-LACTATE ANTIPORTER"/>
    <property type="match status" value="1"/>
</dbReference>
<feature type="transmembrane region" description="Helical" evidence="9">
    <location>
        <begin position="219"/>
        <end position="238"/>
    </location>
</feature>
<feature type="transmembrane region" description="Helical" evidence="9">
    <location>
        <begin position="337"/>
        <end position="357"/>
    </location>
</feature>
<comment type="similarity">
    <text evidence="8">Belongs to the NhaC Na(+)/H(+) (TC 2.A.35) antiporter family.</text>
</comment>
<accession>A0A949X567</accession>
<dbReference type="InterPro" id="IPR052180">
    <property type="entry name" value="NhaC_Na-H+_Antiporter"/>
</dbReference>
<keyword evidence="7 9" id="KW-0472">Membrane</keyword>
<comment type="subcellular location">
    <subcellularLocation>
        <location evidence="1">Cell membrane</location>
        <topology evidence="1">Multi-pass membrane protein</topology>
    </subcellularLocation>
</comment>
<feature type="domain" description="Na+/H+ antiporter NhaC-like C-terminal" evidence="10">
    <location>
        <begin position="149"/>
        <end position="430"/>
    </location>
</feature>
<feature type="transmembrane region" description="Helical" evidence="9">
    <location>
        <begin position="6"/>
        <end position="39"/>
    </location>
</feature>
<evidence type="ECO:0000313" key="11">
    <source>
        <dbReference type="EMBL" id="MBV7275148.1"/>
    </source>
</evidence>
<evidence type="ECO:0000256" key="8">
    <source>
        <dbReference type="ARBA" id="ARBA00038435"/>
    </source>
</evidence>
<dbReference type="EMBL" id="JAEEGC010000112">
    <property type="protein sequence ID" value="MBV7275148.1"/>
    <property type="molecule type" value="Genomic_DNA"/>
</dbReference>
<dbReference type="GO" id="GO:0015297">
    <property type="term" value="F:antiporter activity"/>
    <property type="evidence" value="ECO:0007669"/>
    <property type="project" value="UniProtKB-KW"/>
</dbReference>
<dbReference type="Proteomes" id="UP000694308">
    <property type="component" value="Unassembled WGS sequence"/>
</dbReference>
<evidence type="ECO:0000256" key="1">
    <source>
        <dbReference type="ARBA" id="ARBA00004651"/>
    </source>
</evidence>
<evidence type="ECO:0000313" key="12">
    <source>
        <dbReference type="Proteomes" id="UP000694308"/>
    </source>
</evidence>
<dbReference type="GO" id="GO:0005886">
    <property type="term" value="C:plasma membrane"/>
    <property type="evidence" value="ECO:0007669"/>
    <property type="project" value="UniProtKB-SubCell"/>
</dbReference>
<evidence type="ECO:0000256" key="2">
    <source>
        <dbReference type="ARBA" id="ARBA00022448"/>
    </source>
</evidence>
<name>A0A949X567_9CLOT</name>
<evidence type="ECO:0000256" key="6">
    <source>
        <dbReference type="ARBA" id="ARBA00022989"/>
    </source>
</evidence>
<evidence type="ECO:0000256" key="4">
    <source>
        <dbReference type="ARBA" id="ARBA00022475"/>
    </source>
</evidence>
<proteinExistence type="inferred from homology"/>
<keyword evidence="3" id="KW-0050">Antiport</keyword>
<feature type="transmembrane region" description="Helical" evidence="9">
    <location>
        <begin position="413"/>
        <end position="430"/>
    </location>
</feature>
<feature type="transmembrane region" description="Helical" evidence="9">
    <location>
        <begin position="99"/>
        <end position="132"/>
    </location>
</feature>
<protein>
    <submittedName>
        <fullName evidence="11">Na+/H+ antiporter NhaC family protein</fullName>
    </submittedName>
</protein>
<dbReference type="AlphaFoldDB" id="A0A949X567"/>